<dbReference type="InterPro" id="IPR020472">
    <property type="entry name" value="WD40_PAC1"/>
</dbReference>
<dbReference type="InterPro" id="IPR015943">
    <property type="entry name" value="WD40/YVTN_repeat-like_dom_sf"/>
</dbReference>
<sequence length="299" mass="32419">MRGHSEPVNCVRFSADGSALVSGSYDGTVRMWDVRTGQQTKQLLQGDEPILSVGMSSDARRVVCGSQDGRIRVVDGHTGDTLIDPIPAHTNLVRSVEMWADGMRFVSGSDDKSVQIWDGLTGKQAAVCGNDDWSHSGIVLSVCVSPNGLYVASGSYDWTVCVWDGQNGKRILGPLRGHTKAVYGVQFSPDGSHVVSCSYDGTIRFWDVSSIGGCVQEQGVTRAAEEAKKNTNGSVALDQCSLDEDGWMVDSHGRRLLWVPSDLRPYISFPPTSSALGEGLYFLLETGGWKVGNEWMDCY</sequence>
<evidence type="ECO:0000256" key="1">
    <source>
        <dbReference type="ARBA" id="ARBA00022574"/>
    </source>
</evidence>
<reference evidence="4 5" key="1">
    <citation type="submission" date="2014-11" db="EMBL/GenBank/DDBJ databases">
        <authorList>
            <person name="Wibberg Daniel"/>
        </authorList>
    </citation>
    <scope>NUCLEOTIDE SEQUENCE [LARGE SCALE GENOMIC DNA]</scope>
    <source>
        <strain evidence="4">Rhizoctonia solani AG1-IB 7/3/14</strain>
    </source>
</reference>
<protein>
    <submittedName>
        <fullName evidence="4">Vegetative incompatibility protein HET-E-1</fullName>
    </submittedName>
</protein>
<dbReference type="OrthoDB" id="2615105at2759"/>
<dbReference type="Gene3D" id="2.130.10.10">
    <property type="entry name" value="YVTN repeat-like/Quinoprotein amine dehydrogenase"/>
    <property type="match status" value="2"/>
</dbReference>
<dbReference type="PRINTS" id="PR00320">
    <property type="entry name" value="GPROTEINBRPT"/>
</dbReference>
<dbReference type="SMART" id="SM00320">
    <property type="entry name" value="WD40"/>
    <property type="match status" value="5"/>
</dbReference>
<feature type="repeat" description="WD" evidence="3">
    <location>
        <begin position="1"/>
        <end position="42"/>
    </location>
</feature>
<feature type="repeat" description="WD" evidence="3">
    <location>
        <begin position="86"/>
        <end position="127"/>
    </location>
</feature>
<feature type="repeat" description="WD" evidence="3">
    <location>
        <begin position="132"/>
        <end position="173"/>
    </location>
</feature>
<proteinExistence type="predicted"/>
<dbReference type="PROSITE" id="PS50294">
    <property type="entry name" value="WD_REPEATS_REGION"/>
    <property type="match status" value="4"/>
</dbReference>
<evidence type="ECO:0000313" key="4">
    <source>
        <dbReference type="EMBL" id="CEL62952.1"/>
    </source>
</evidence>
<dbReference type="AlphaFoldDB" id="A0A0B7G3A3"/>
<keyword evidence="1 3" id="KW-0853">WD repeat</keyword>
<evidence type="ECO:0000256" key="2">
    <source>
        <dbReference type="ARBA" id="ARBA00022737"/>
    </source>
</evidence>
<dbReference type="PANTHER" id="PTHR19879:SF9">
    <property type="entry name" value="TRANSCRIPTION INITIATION FACTOR TFIID SUBUNIT 5"/>
    <property type="match status" value="1"/>
</dbReference>
<accession>A0A0B7G3A3</accession>
<evidence type="ECO:0000256" key="3">
    <source>
        <dbReference type="PROSITE-ProRule" id="PRU00221"/>
    </source>
</evidence>
<dbReference type="PANTHER" id="PTHR19879">
    <property type="entry name" value="TRANSCRIPTION INITIATION FACTOR TFIID"/>
    <property type="match status" value="1"/>
</dbReference>
<gene>
    <name evidence="4" type="ORF">RSOLAG1IB_10607</name>
</gene>
<dbReference type="PROSITE" id="PS00678">
    <property type="entry name" value="WD_REPEATS_1"/>
    <property type="match status" value="2"/>
</dbReference>
<dbReference type="PROSITE" id="PS50082">
    <property type="entry name" value="WD_REPEATS_2"/>
    <property type="match status" value="4"/>
</dbReference>
<dbReference type="InterPro" id="IPR036322">
    <property type="entry name" value="WD40_repeat_dom_sf"/>
</dbReference>
<keyword evidence="5" id="KW-1185">Reference proteome</keyword>
<name>A0A0B7G3A3_THACB</name>
<evidence type="ECO:0000313" key="5">
    <source>
        <dbReference type="Proteomes" id="UP000059188"/>
    </source>
</evidence>
<dbReference type="EMBL" id="LN679174">
    <property type="protein sequence ID" value="CEL62952.1"/>
    <property type="molecule type" value="Genomic_DNA"/>
</dbReference>
<keyword evidence="2" id="KW-0677">Repeat</keyword>
<dbReference type="InterPro" id="IPR019775">
    <property type="entry name" value="WD40_repeat_CS"/>
</dbReference>
<dbReference type="InterPro" id="IPR001680">
    <property type="entry name" value="WD40_rpt"/>
</dbReference>
<organism evidence="4 5">
    <name type="scientific">Thanatephorus cucumeris (strain AG1-IB / isolate 7/3/14)</name>
    <name type="common">Lettuce bottom rot fungus</name>
    <name type="synonym">Rhizoctonia solani</name>
    <dbReference type="NCBI Taxonomy" id="1108050"/>
    <lineage>
        <taxon>Eukaryota</taxon>
        <taxon>Fungi</taxon>
        <taxon>Dikarya</taxon>
        <taxon>Basidiomycota</taxon>
        <taxon>Agaricomycotina</taxon>
        <taxon>Agaricomycetes</taxon>
        <taxon>Cantharellales</taxon>
        <taxon>Ceratobasidiaceae</taxon>
        <taxon>Rhizoctonia</taxon>
        <taxon>Rhizoctonia solani AG-1</taxon>
    </lineage>
</organism>
<feature type="repeat" description="WD" evidence="3">
    <location>
        <begin position="175"/>
        <end position="210"/>
    </location>
</feature>
<dbReference type="Pfam" id="PF00400">
    <property type="entry name" value="WD40"/>
    <property type="match status" value="5"/>
</dbReference>
<dbReference type="STRING" id="1108050.A0A0B7G3A3"/>
<dbReference type="Proteomes" id="UP000059188">
    <property type="component" value="Unassembled WGS sequence"/>
</dbReference>
<dbReference type="CDD" id="cd00200">
    <property type="entry name" value="WD40"/>
    <property type="match status" value="1"/>
</dbReference>
<dbReference type="SUPFAM" id="SSF50978">
    <property type="entry name" value="WD40 repeat-like"/>
    <property type="match status" value="1"/>
</dbReference>